<proteinExistence type="predicted"/>
<dbReference type="InParanoid" id="G4TBU1"/>
<feature type="compositionally biased region" description="Polar residues" evidence="1">
    <location>
        <begin position="54"/>
        <end position="75"/>
    </location>
</feature>
<comment type="caution">
    <text evidence="2">The sequence shown here is derived from an EMBL/GenBank/DDBJ whole genome shotgun (WGS) entry which is preliminary data.</text>
</comment>
<evidence type="ECO:0000313" key="2">
    <source>
        <dbReference type="EMBL" id="CCA68793.1"/>
    </source>
</evidence>
<organism evidence="2 3">
    <name type="scientific">Serendipita indica (strain DSM 11827)</name>
    <name type="common">Root endophyte fungus</name>
    <name type="synonym">Piriformospora indica</name>
    <dbReference type="NCBI Taxonomy" id="1109443"/>
    <lineage>
        <taxon>Eukaryota</taxon>
        <taxon>Fungi</taxon>
        <taxon>Dikarya</taxon>
        <taxon>Basidiomycota</taxon>
        <taxon>Agaricomycotina</taxon>
        <taxon>Agaricomycetes</taxon>
        <taxon>Sebacinales</taxon>
        <taxon>Serendipitaceae</taxon>
        <taxon>Serendipita</taxon>
    </lineage>
</organism>
<dbReference type="AlphaFoldDB" id="G4TBU1"/>
<accession>G4TBU1</accession>
<protein>
    <submittedName>
        <fullName evidence="2">Uncharacterized protein</fullName>
    </submittedName>
</protein>
<evidence type="ECO:0000313" key="3">
    <source>
        <dbReference type="Proteomes" id="UP000007148"/>
    </source>
</evidence>
<reference evidence="2 3" key="1">
    <citation type="journal article" date="2011" name="PLoS Pathog.">
        <title>Endophytic Life Strategies Decoded by Genome and Transcriptome Analyses of the Mutualistic Root Symbiont Piriformospora indica.</title>
        <authorList>
            <person name="Zuccaro A."/>
            <person name="Lahrmann U."/>
            <person name="Guldener U."/>
            <person name="Langen G."/>
            <person name="Pfiffi S."/>
            <person name="Biedenkopf D."/>
            <person name="Wong P."/>
            <person name="Samans B."/>
            <person name="Grimm C."/>
            <person name="Basiewicz M."/>
            <person name="Murat C."/>
            <person name="Martin F."/>
            <person name="Kogel K.H."/>
        </authorList>
    </citation>
    <scope>NUCLEOTIDE SEQUENCE [LARGE SCALE GENOMIC DNA]</scope>
    <source>
        <strain evidence="2 3">DSM 11827</strain>
    </source>
</reference>
<evidence type="ECO:0000256" key="1">
    <source>
        <dbReference type="SAM" id="MobiDB-lite"/>
    </source>
</evidence>
<sequence>MSSLFRTLSRGKTKETPPPAFDPEAFKKTISLPRALAPKHIADEKNRQRKAISAQEQQGERSVSPKPNTDVQPSRANHRRNWSWRSAPFMKTKMEIVTLDVDKPLPPIPRSKEIHVTVNRKSMASSYWGCAGPQDAGDVAAMTPLPPTSFKFIEPQPGIRFRNEEEAREACRVIATLRESFFDDCAPDIVDRCGRNCQKCAQRASHTHPSSDEAIPNYRLVVTEVDEDPQGEEIVVDQVSEEEMTEVGHFKAWLHEFGLFFLNTRQGPPGQ</sequence>
<dbReference type="OrthoDB" id="10616318at2759"/>
<gene>
    <name evidence="2" type="ORF">PIIN_02655</name>
</gene>
<dbReference type="HOGENOM" id="CLU_947196_0_0_1"/>
<dbReference type="Proteomes" id="UP000007148">
    <property type="component" value="Unassembled WGS sequence"/>
</dbReference>
<name>G4TBU1_SERID</name>
<dbReference type="EMBL" id="CAFZ01000040">
    <property type="protein sequence ID" value="CCA68793.1"/>
    <property type="molecule type" value="Genomic_DNA"/>
</dbReference>
<keyword evidence="3" id="KW-1185">Reference proteome</keyword>
<feature type="region of interest" description="Disordered" evidence="1">
    <location>
        <begin position="1"/>
        <end position="80"/>
    </location>
</feature>